<dbReference type="Pfam" id="PF13401">
    <property type="entry name" value="AAA_22"/>
    <property type="match status" value="1"/>
</dbReference>
<protein>
    <submittedName>
        <fullName evidence="2">AAA family ATPase</fullName>
    </submittedName>
</protein>
<dbReference type="InterPro" id="IPR003593">
    <property type="entry name" value="AAA+_ATPase"/>
</dbReference>
<gene>
    <name evidence="2" type="ORF">DRP44_00565</name>
</gene>
<dbReference type="InterPro" id="IPR027417">
    <property type="entry name" value="P-loop_NTPase"/>
</dbReference>
<dbReference type="PANTHER" id="PTHR35894:SF1">
    <property type="entry name" value="PHOSPHORIBULOKINASE _ URIDINE KINASE FAMILY"/>
    <property type="match status" value="1"/>
</dbReference>
<dbReference type="EMBL" id="QNBC01000004">
    <property type="protein sequence ID" value="RKX68034.1"/>
    <property type="molecule type" value="Genomic_DNA"/>
</dbReference>
<name>A0A660SB55_UNCT6</name>
<comment type="caution">
    <text evidence="2">The sequence shown here is derived from an EMBL/GenBank/DDBJ whole genome shotgun (WGS) entry which is preliminary data.</text>
</comment>
<dbReference type="PANTHER" id="PTHR35894">
    <property type="entry name" value="GENERAL SECRETION PATHWAY PROTEIN A-RELATED"/>
    <property type="match status" value="1"/>
</dbReference>
<feature type="domain" description="AAA+ ATPase" evidence="1">
    <location>
        <begin position="43"/>
        <end position="176"/>
    </location>
</feature>
<evidence type="ECO:0000313" key="3">
    <source>
        <dbReference type="Proteomes" id="UP000282321"/>
    </source>
</evidence>
<organism evidence="2 3">
    <name type="scientific">candidate division TA06 bacterium</name>
    <dbReference type="NCBI Taxonomy" id="2250710"/>
    <lineage>
        <taxon>Bacteria</taxon>
        <taxon>Bacteria division TA06</taxon>
    </lineage>
</organism>
<dbReference type="Proteomes" id="UP000282321">
    <property type="component" value="Unassembled WGS sequence"/>
</dbReference>
<dbReference type="SMART" id="SM00382">
    <property type="entry name" value="AAA"/>
    <property type="match status" value="1"/>
</dbReference>
<evidence type="ECO:0000313" key="2">
    <source>
        <dbReference type="EMBL" id="RKX68034.1"/>
    </source>
</evidence>
<accession>A0A660SB55</accession>
<dbReference type="GO" id="GO:0016887">
    <property type="term" value="F:ATP hydrolysis activity"/>
    <property type="evidence" value="ECO:0007669"/>
    <property type="project" value="InterPro"/>
</dbReference>
<dbReference type="InterPro" id="IPR049945">
    <property type="entry name" value="AAA_22"/>
</dbReference>
<proteinExistence type="predicted"/>
<dbReference type="SUPFAM" id="SSF52540">
    <property type="entry name" value="P-loop containing nucleoside triphosphate hydrolases"/>
    <property type="match status" value="1"/>
</dbReference>
<sequence>MDIKEYYRLKLLPFSNSPDEQFYYRSPEHEKAFFKIMHAIDNKLGLAIVVGDIGTGKTTISRKLLNYLSSNENYEPALLIIIHSEISSEWLVKKIALQLGLEKMPDNKVDIINGISRRLMELNEEGKNVVILIDEANMLKSKEIMEELRGILNIEPENTHLLTFVLFGLKELENSLKLDMPLYERIAVKCTLNPMDFKSTMGYIKYRLKVAGKETPLFDEKAVELIYKYSKGKPRLINILCDNAMLEGFLTKKEIIDEKIVKQVLEDFGMGS</sequence>
<evidence type="ECO:0000259" key="1">
    <source>
        <dbReference type="SMART" id="SM00382"/>
    </source>
</evidence>
<dbReference type="Gene3D" id="3.40.50.300">
    <property type="entry name" value="P-loop containing nucleotide triphosphate hydrolases"/>
    <property type="match status" value="1"/>
</dbReference>
<dbReference type="InterPro" id="IPR052026">
    <property type="entry name" value="ExeA_AAA_ATPase_DNA-bind"/>
</dbReference>
<dbReference type="AlphaFoldDB" id="A0A660SB55"/>
<reference evidence="2 3" key="1">
    <citation type="submission" date="2018-06" db="EMBL/GenBank/DDBJ databases">
        <title>Extensive metabolic versatility and redundancy in microbially diverse, dynamic hydrothermal sediments.</title>
        <authorList>
            <person name="Dombrowski N."/>
            <person name="Teske A."/>
            <person name="Baker B.J."/>
        </authorList>
    </citation>
    <scope>NUCLEOTIDE SEQUENCE [LARGE SCALE GENOMIC DNA]</scope>
    <source>
        <strain evidence="2">B35_G9</strain>
    </source>
</reference>